<evidence type="ECO:0000313" key="3">
    <source>
        <dbReference type="EMBL" id="KAD3337448.1"/>
    </source>
</evidence>
<keyword evidence="1" id="KW-0479">Metal-binding</keyword>
<proteinExistence type="predicted"/>
<dbReference type="OrthoDB" id="1837969at2759"/>
<dbReference type="SMART" id="SM00343">
    <property type="entry name" value="ZnF_C2HC"/>
    <property type="match status" value="1"/>
</dbReference>
<dbReference type="PROSITE" id="PS50158">
    <property type="entry name" value="ZF_CCHC"/>
    <property type="match status" value="1"/>
</dbReference>
<dbReference type="GO" id="GO:0008270">
    <property type="term" value="F:zinc ion binding"/>
    <property type="evidence" value="ECO:0007669"/>
    <property type="project" value="UniProtKB-KW"/>
</dbReference>
<dbReference type="Proteomes" id="UP000326396">
    <property type="component" value="Linkage Group LG6"/>
</dbReference>
<evidence type="ECO:0000256" key="1">
    <source>
        <dbReference type="PROSITE-ProRule" id="PRU00047"/>
    </source>
</evidence>
<dbReference type="SUPFAM" id="SSF57756">
    <property type="entry name" value="Retrovirus zinc finger-like domains"/>
    <property type="match status" value="1"/>
</dbReference>
<dbReference type="AlphaFoldDB" id="A0A5N6MCK9"/>
<keyword evidence="1" id="KW-0862">Zinc</keyword>
<sequence length="197" mass="22013">MIYDDNFVSKPLDVFKYSVPFIPFALSTDNACLNAVNVDCTRSNMSDWDFINTLNASGSSSSSRTSTNVVSNSGDDLQSDIKLHKTDTSVENLKIARYVPPKPKTEIKAPSSSSFQIHNKRGVKHDFVMKQQDHHRAKQLVKHQTCFHCGVPGHIARNCKHNSYASFARNNRKAKLQNVKQSKSMKIHAGVAHQPLS</sequence>
<protein>
    <recommendedName>
        <fullName evidence="2">CCHC-type domain-containing protein</fullName>
    </recommendedName>
</protein>
<dbReference type="Gene3D" id="4.10.60.10">
    <property type="entry name" value="Zinc finger, CCHC-type"/>
    <property type="match status" value="1"/>
</dbReference>
<evidence type="ECO:0000313" key="4">
    <source>
        <dbReference type="Proteomes" id="UP000326396"/>
    </source>
</evidence>
<dbReference type="InterPro" id="IPR036875">
    <property type="entry name" value="Znf_CCHC_sf"/>
</dbReference>
<reference evidence="3 4" key="1">
    <citation type="submission" date="2019-05" db="EMBL/GenBank/DDBJ databases">
        <title>Mikania micrantha, genome provides insights into the molecular mechanism of rapid growth.</title>
        <authorList>
            <person name="Liu B."/>
        </authorList>
    </citation>
    <scope>NUCLEOTIDE SEQUENCE [LARGE SCALE GENOMIC DNA]</scope>
    <source>
        <strain evidence="3">NLD-2019</strain>
        <tissue evidence="3">Leaf</tissue>
    </source>
</reference>
<dbReference type="InterPro" id="IPR001878">
    <property type="entry name" value="Znf_CCHC"/>
</dbReference>
<keyword evidence="4" id="KW-1185">Reference proteome</keyword>
<name>A0A5N6MCK9_9ASTR</name>
<comment type="caution">
    <text evidence="3">The sequence shown here is derived from an EMBL/GenBank/DDBJ whole genome shotgun (WGS) entry which is preliminary data.</text>
</comment>
<dbReference type="GO" id="GO:0003676">
    <property type="term" value="F:nucleic acid binding"/>
    <property type="evidence" value="ECO:0007669"/>
    <property type="project" value="InterPro"/>
</dbReference>
<keyword evidence="1" id="KW-0863">Zinc-finger</keyword>
<organism evidence="3 4">
    <name type="scientific">Mikania micrantha</name>
    <name type="common">bitter vine</name>
    <dbReference type="NCBI Taxonomy" id="192012"/>
    <lineage>
        <taxon>Eukaryota</taxon>
        <taxon>Viridiplantae</taxon>
        <taxon>Streptophyta</taxon>
        <taxon>Embryophyta</taxon>
        <taxon>Tracheophyta</taxon>
        <taxon>Spermatophyta</taxon>
        <taxon>Magnoliopsida</taxon>
        <taxon>eudicotyledons</taxon>
        <taxon>Gunneridae</taxon>
        <taxon>Pentapetalae</taxon>
        <taxon>asterids</taxon>
        <taxon>campanulids</taxon>
        <taxon>Asterales</taxon>
        <taxon>Asteraceae</taxon>
        <taxon>Asteroideae</taxon>
        <taxon>Heliantheae alliance</taxon>
        <taxon>Eupatorieae</taxon>
        <taxon>Mikania</taxon>
    </lineage>
</organism>
<accession>A0A5N6MCK9</accession>
<dbReference type="Pfam" id="PF00098">
    <property type="entry name" value="zf-CCHC"/>
    <property type="match status" value="1"/>
</dbReference>
<feature type="domain" description="CCHC-type" evidence="2">
    <location>
        <begin position="146"/>
        <end position="160"/>
    </location>
</feature>
<evidence type="ECO:0000259" key="2">
    <source>
        <dbReference type="PROSITE" id="PS50158"/>
    </source>
</evidence>
<dbReference type="EMBL" id="SZYD01000016">
    <property type="protein sequence ID" value="KAD3337448.1"/>
    <property type="molecule type" value="Genomic_DNA"/>
</dbReference>
<gene>
    <name evidence="3" type="ORF">E3N88_32968</name>
</gene>